<dbReference type="STRING" id="1858805.M5FZU0"/>
<keyword evidence="5" id="KW-0496">Mitochondrion</keyword>
<dbReference type="GO" id="GO:0003735">
    <property type="term" value="F:structural constituent of ribosome"/>
    <property type="evidence" value="ECO:0007669"/>
    <property type="project" value="TreeGrafter"/>
</dbReference>
<reference evidence="9 10" key="1">
    <citation type="journal article" date="2012" name="Science">
        <title>The Paleozoic origin of enzymatic lignin decomposition reconstructed from 31 fungal genomes.</title>
        <authorList>
            <person name="Floudas D."/>
            <person name="Binder M."/>
            <person name="Riley R."/>
            <person name="Barry K."/>
            <person name="Blanchette R.A."/>
            <person name="Henrissat B."/>
            <person name="Martinez A.T."/>
            <person name="Otillar R."/>
            <person name="Spatafora J.W."/>
            <person name="Yadav J.S."/>
            <person name="Aerts A."/>
            <person name="Benoit I."/>
            <person name="Boyd A."/>
            <person name="Carlson A."/>
            <person name="Copeland A."/>
            <person name="Coutinho P.M."/>
            <person name="de Vries R.P."/>
            <person name="Ferreira P."/>
            <person name="Findley K."/>
            <person name="Foster B."/>
            <person name="Gaskell J."/>
            <person name="Glotzer D."/>
            <person name="Gorecki P."/>
            <person name="Heitman J."/>
            <person name="Hesse C."/>
            <person name="Hori C."/>
            <person name="Igarashi K."/>
            <person name="Jurgens J.A."/>
            <person name="Kallen N."/>
            <person name="Kersten P."/>
            <person name="Kohler A."/>
            <person name="Kuees U."/>
            <person name="Kumar T.K.A."/>
            <person name="Kuo A."/>
            <person name="LaButti K."/>
            <person name="Larrondo L.F."/>
            <person name="Lindquist E."/>
            <person name="Ling A."/>
            <person name="Lombard V."/>
            <person name="Lucas S."/>
            <person name="Lundell T."/>
            <person name="Martin R."/>
            <person name="McLaughlin D.J."/>
            <person name="Morgenstern I."/>
            <person name="Morin E."/>
            <person name="Murat C."/>
            <person name="Nagy L.G."/>
            <person name="Nolan M."/>
            <person name="Ohm R.A."/>
            <person name="Patyshakuliyeva A."/>
            <person name="Rokas A."/>
            <person name="Ruiz-Duenas F.J."/>
            <person name="Sabat G."/>
            <person name="Salamov A."/>
            <person name="Samejima M."/>
            <person name="Schmutz J."/>
            <person name="Slot J.C."/>
            <person name="St John F."/>
            <person name="Stenlid J."/>
            <person name="Sun H."/>
            <person name="Sun S."/>
            <person name="Syed K."/>
            <person name="Tsang A."/>
            <person name="Wiebenga A."/>
            <person name="Young D."/>
            <person name="Pisabarro A."/>
            <person name="Eastwood D.C."/>
            <person name="Martin F."/>
            <person name="Cullen D."/>
            <person name="Grigoriev I.V."/>
            <person name="Hibbett D.S."/>
        </authorList>
    </citation>
    <scope>NUCLEOTIDE SEQUENCE [LARGE SCALE GENOMIC DNA]</scope>
    <source>
        <strain evidence="9 10">DJM-731 SS1</strain>
    </source>
</reference>
<comment type="similarity">
    <text evidence="2">Belongs to the mitochondrion-specific ribosomal protein mS29 family.</text>
</comment>
<evidence type="ECO:0000256" key="1">
    <source>
        <dbReference type="ARBA" id="ARBA00004173"/>
    </source>
</evidence>
<dbReference type="EMBL" id="JH795859">
    <property type="protein sequence ID" value="EJU03536.1"/>
    <property type="molecule type" value="Genomic_DNA"/>
</dbReference>
<dbReference type="InterPro" id="IPR027417">
    <property type="entry name" value="P-loop_NTPase"/>
</dbReference>
<comment type="subcellular location">
    <subcellularLocation>
        <location evidence="1">Mitochondrion</location>
    </subcellularLocation>
</comment>
<proteinExistence type="inferred from homology"/>
<keyword evidence="3" id="KW-0809">Transit peptide</keyword>
<dbReference type="PANTHER" id="PTHR12810">
    <property type="entry name" value="MITOCHONDRIAL 28S RIBOSOMAL PROTEIN S29"/>
    <property type="match status" value="1"/>
</dbReference>
<protein>
    <recommendedName>
        <fullName evidence="7">Small ribosomal subunit protein mS29</fullName>
    </recommendedName>
</protein>
<evidence type="ECO:0000256" key="4">
    <source>
        <dbReference type="ARBA" id="ARBA00022980"/>
    </source>
</evidence>
<dbReference type="SUPFAM" id="SSF52540">
    <property type="entry name" value="P-loop containing nucleoside triphosphate hydrolases"/>
    <property type="match status" value="1"/>
</dbReference>
<dbReference type="OrthoDB" id="274828at2759"/>
<dbReference type="Pfam" id="PF10236">
    <property type="entry name" value="DAP3"/>
    <property type="match status" value="1"/>
</dbReference>
<gene>
    <name evidence="9" type="ORF">DACRYDRAFT_14636</name>
</gene>
<dbReference type="RefSeq" id="XP_040630430.1">
    <property type="nucleotide sequence ID" value="XM_040771048.1"/>
</dbReference>
<dbReference type="PANTHER" id="PTHR12810:SF0">
    <property type="entry name" value="SMALL RIBOSOMAL SUBUNIT PROTEIN MS29"/>
    <property type="match status" value="1"/>
</dbReference>
<evidence type="ECO:0000256" key="5">
    <source>
        <dbReference type="ARBA" id="ARBA00023128"/>
    </source>
</evidence>
<evidence type="ECO:0000313" key="9">
    <source>
        <dbReference type="EMBL" id="EJU03536.1"/>
    </source>
</evidence>
<evidence type="ECO:0000256" key="3">
    <source>
        <dbReference type="ARBA" id="ARBA00022946"/>
    </source>
</evidence>
<evidence type="ECO:0000256" key="6">
    <source>
        <dbReference type="ARBA" id="ARBA00023274"/>
    </source>
</evidence>
<feature type="region of interest" description="Disordered" evidence="8">
    <location>
        <begin position="62"/>
        <end position="97"/>
    </location>
</feature>
<dbReference type="Proteomes" id="UP000030653">
    <property type="component" value="Unassembled WGS sequence"/>
</dbReference>
<dbReference type="AlphaFoldDB" id="M5FZU0"/>
<keyword evidence="4" id="KW-0689">Ribosomal protein</keyword>
<name>M5FZU0_DACPD</name>
<organism evidence="9 10">
    <name type="scientific">Dacryopinax primogenitus (strain DJM 731)</name>
    <name type="common">Brown rot fungus</name>
    <dbReference type="NCBI Taxonomy" id="1858805"/>
    <lineage>
        <taxon>Eukaryota</taxon>
        <taxon>Fungi</taxon>
        <taxon>Dikarya</taxon>
        <taxon>Basidiomycota</taxon>
        <taxon>Agaricomycotina</taxon>
        <taxon>Dacrymycetes</taxon>
        <taxon>Dacrymycetales</taxon>
        <taxon>Dacrymycetaceae</taxon>
        <taxon>Dacryopinax</taxon>
    </lineage>
</organism>
<dbReference type="GO" id="GO:0005763">
    <property type="term" value="C:mitochondrial small ribosomal subunit"/>
    <property type="evidence" value="ECO:0007669"/>
    <property type="project" value="TreeGrafter"/>
</dbReference>
<dbReference type="HOGENOM" id="CLU_548624_0_0_1"/>
<keyword evidence="10" id="KW-1185">Reference proteome</keyword>
<dbReference type="InterPro" id="IPR019368">
    <property type="entry name" value="Ribosomal_mS29"/>
</dbReference>
<dbReference type="GeneID" id="63686110"/>
<evidence type="ECO:0000256" key="8">
    <source>
        <dbReference type="SAM" id="MobiDB-lite"/>
    </source>
</evidence>
<evidence type="ECO:0000256" key="2">
    <source>
        <dbReference type="ARBA" id="ARBA00009863"/>
    </source>
</evidence>
<accession>M5FZU0</accession>
<evidence type="ECO:0000256" key="7">
    <source>
        <dbReference type="ARBA" id="ARBA00035140"/>
    </source>
</evidence>
<evidence type="ECO:0000313" key="10">
    <source>
        <dbReference type="Proteomes" id="UP000030653"/>
    </source>
</evidence>
<keyword evidence="6" id="KW-0687">Ribonucleoprotein</keyword>
<sequence length="497" mass="54975">MLWRLRRNCLRVVRVTKFVALAVRSCVFAVRDVRSGPPLPPAPDISLSNTWAATAMCKGSLDQYGKDDEPSQKKKPLGQFKGKNKSGKPPPKKMPSNVNYNDADPAWFVKTMPDLALQSFEPASALSDINDDKIIKAIQETVFDTAIGEPLAFPMRSMRAFRAYGLPSSNKWSYTSFSILFSAVRDVTVQLLTQVNAEGQRVRSVPEPTGIILQGRSGCGKSTLLMQAVSHCVENGWIVMYIPRGIDLVNSSSPYQYDARSKLFQQPEIARGLLKGLVDLHLEELAKIRTVGDVLYGDKGQTFAAGGELLRLAQIGLEDEVDKTAVLEGVLEQLGKQTEYPFLFAVDDFGAMYGNSIYRDPQFFPIKGYHLSIPRIVLEYAIGERQLSRGLVLGAIGPLHTLHTTPVPLREAIGAELCWKDAAAGAYAKRHPAQVHYSQGLRGFPVPDELGVEAARGWYKTWIQGFVMHTLQDRNVLRHMGAEEEPGSRNPKGNETC</sequence>